<evidence type="ECO:0000313" key="4">
    <source>
        <dbReference type="Proteomes" id="UP001152888"/>
    </source>
</evidence>
<accession>A0A9P0LRJ4</accession>
<dbReference type="SUPFAM" id="SSF53098">
    <property type="entry name" value="Ribonuclease H-like"/>
    <property type="match status" value="1"/>
</dbReference>
<keyword evidence="4" id="KW-1185">Reference proteome</keyword>
<dbReference type="OrthoDB" id="6759373at2759"/>
<dbReference type="EMBL" id="CAKOFQ010007314">
    <property type="protein sequence ID" value="CAH1998121.1"/>
    <property type="molecule type" value="Genomic_DNA"/>
</dbReference>
<dbReference type="Proteomes" id="UP001152888">
    <property type="component" value="Unassembled WGS sequence"/>
</dbReference>
<evidence type="ECO:0000259" key="2">
    <source>
        <dbReference type="PROSITE" id="PS50994"/>
    </source>
</evidence>
<comment type="caution">
    <text evidence="3">The sequence shown here is derived from an EMBL/GenBank/DDBJ whole genome shotgun (WGS) entry which is preliminary data.</text>
</comment>
<evidence type="ECO:0000313" key="3">
    <source>
        <dbReference type="EMBL" id="CAH1998121.1"/>
    </source>
</evidence>
<dbReference type="InterPro" id="IPR036397">
    <property type="entry name" value="RNaseH_sf"/>
</dbReference>
<dbReference type="InterPro" id="IPR012337">
    <property type="entry name" value="RNaseH-like_sf"/>
</dbReference>
<dbReference type="PANTHER" id="PTHR45823">
    <property type="entry name" value="T-SNARE COILED-COIL HOMOLOGY DOMAIN-CONTAINING PROTEIN"/>
    <property type="match status" value="1"/>
</dbReference>
<feature type="domain" description="Integrase catalytic" evidence="2">
    <location>
        <begin position="1"/>
        <end position="168"/>
    </location>
</feature>
<feature type="region of interest" description="Disordered" evidence="1">
    <location>
        <begin position="224"/>
        <end position="260"/>
    </location>
</feature>
<evidence type="ECO:0000256" key="1">
    <source>
        <dbReference type="SAM" id="MobiDB-lite"/>
    </source>
</evidence>
<dbReference type="AlphaFoldDB" id="A0A9P0LRJ4"/>
<feature type="compositionally biased region" description="Basic and acidic residues" evidence="1">
    <location>
        <begin position="233"/>
        <end position="250"/>
    </location>
</feature>
<dbReference type="InterPro" id="IPR001584">
    <property type="entry name" value="Integrase_cat-core"/>
</dbReference>
<gene>
    <name evidence="3" type="ORF">ACAOBT_LOCUS24159</name>
</gene>
<reference evidence="3" key="1">
    <citation type="submission" date="2022-03" db="EMBL/GenBank/DDBJ databases">
        <authorList>
            <person name="Sayadi A."/>
        </authorList>
    </citation>
    <scope>NUCLEOTIDE SEQUENCE</scope>
</reference>
<dbReference type="Gene3D" id="3.30.420.10">
    <property type="entry name" value="Ribonuclease H-like superfamily/Ribonuclease H"/>
    <property type="match status" value="1"/>
</dbReference>
<sequence length="260" mass="29953">MKPPQFDGITSWNVYRRQFEAAANANGWSSTKKATALTLALRGDAAAILQRISPEEQEAYEQLVGHLELRYGQSYLGHVYHTQLKNRFQKSGESLQEFEADIARVSHPQSNVSMERFHATVLEMIRTQVSENPNEHPFNILQYAVPCYNSTRNKITGFTPYELVFGHTSGRPPEHVYLEKELMSKYLRDIRNKLEYYYKIAHARTDEQKQKAKFLLTMQTTKEKYSSKTKASAADHDKQYSNVVGKEKNDAVSLRTKKKP</sequence>
<dbReference type="GO" id="GO:0003676">
    <property type="term" value="F:nucleic acid binding"/>
    <property type="evidence" value="ECO:0007669"/>
    <property type="project" value="InterPro"/>
</dbReference>
<dbReference type="GO" id="GO:0015074">
    <property type="term" value="P:DNA integration"/>
    <property type="evidence" value="ECO:0007669"/>
    <property type="project" value="InterPro"/>
</dbReference>
<protein>
    <recommendedName>
        <fullName evidence="2">Integrase catalytic domain-containing protein</fullName>
    </recommendedName>
</protein>
<proteinExistence type="predicted"/>
<name>A0A9P0LRJ4_ACAOB</name>
<dbReference type="PROSITE" id="PS50994">
    <property type="entry name" value="INTEGRASE"/>
    <property type="match status" value="1"/>
</dbReference>
<dbReference type="PANTHER" id="PTHR45823:SF1">
    <property type="entry name" value="T-SNARE COILED-COIL HOMOLOGY DOMAIN-CONTAINING PROTEIN"/>
    <property type="match status" value="1"/>
</dbReference>
<organism evidence="3 4">
    <name type="scientific">Acanthoscelides obtectus</name>
    <name type="common">Bean weevil</name>
    <name type="synonym">Bruchus obtectus</name>
    <dbReference type="NCBI Taxonomy" id="200917"/>
    <lineage>
        <taxon>Eukaryota</taxon>
        <taxon>Metazoa</taxon>
        <taxon>Ecdysozoa</taxon>
        <taxon>Arthropoda</taxon>
        <taxon>Hexapoda</taxon>
        <taxon>Insecta</taxon>
        <taxon>Pterygota</taxon>
        <taxon>Neoptera</taxon>
        <taxon>Endopterygota</taxon>
        <taxon>Coleoptera</taxon>
        <taxon>Polyphaga</taxon>
        <taxon>Cucujiformia</taxon>
        <taxon>Chrysomeloidea</taxon>
        <taxon>Chrysomelidae</taxon>
        <taxon>Bruchinae</taxon>
        <taxon>Bruchini</taxon>
        <taxon>Acanthoscelides</taxon>
    </lineage>
</organism>